<keyword evidence="2" id="KW-1185">Reference proteome</keyword>
<reference evidence="1" key="1">
    <citation type="submission" date="2022-11" db="EMBL/GenBank/DDBJ databases">
        <title>beta-Carotene-producing bacterium, Jeongeuplla avenae sp. nov., alleviates the salt stress of Arabidopsis seedlings.</title>
        <authorList>
            <person name="Jiang L."/>
            <person name="Lee J."/>
        </authorList>
    </citation>
    <scope>NUCLEOTIDE SEQUENCE</scope>
    <source>
        <strain evidence="1">DY_R2A_6</strain>
    </source>
</reference>
<dbReference type="Proteomes" id="UP001163223">
    <property type="component" value="Chromosome"/>
</dbReference>
<accession>A0ACD4NR74</accession>
<organism evidence="1 2">
    <name type="scientific">Antarcticirhabdus aurantiaca</name>
    <dbReference type="NCBI Taxonomy" id="2606717"/>
    <lineage>
        <taxon>Bacteria</taxon>
        <taxon>Pseudomonadati</taxon>
        <taxon>Pseudomonadota</taxon>
        <taxon>Alphaproteobacteria</taxon>
        <taxon>Hyphomicrobiales</taxon>
        <taxon>Aurantimonadaceae</taxon>
        <taxon>Antarcticirhabdus</taxon>
    </lineage>
</organism>
<gene>
    <name evidence="1" type="ORF">OXU80_03525</name>
</gene>
<evidence type="ECO:0000313" key="2">
    <source>
        <dbReference type="Proteomes" id="UP001163223"/>
    </source>
</evidence>
<name>A0ACD4NR74_9HYPH</name>
<evidence type="ECO:0000313" key="1">
    <source>
        <dbReference type="EMBL" id="WAJ29317.1"/>
    </source>
</evidence>
<sequence>MSLAYDLLGDPIPEGRGKRGRPEHIPTIANRTLVVQLLAFGWEDGRIANALGVSRPTLRKHYRRELKVREAARDRVDANRIAMLWEQSRAGNVAAMKEYGRLIEKNDVDEAARSFERQAEAGERQRGLGKKEVAQLEATTAGEGTEWADDLTFDQPRLN</sequence>
<proteinExistence type="predicted"/>
<protein>
    <submittedName>
        <fullName evidence="1">Uncharacterized protein</fullName>
    </submittedName>
</protein>
<dbReference type="EMBL" id="CP113520">
    <property type="protein sequence ID" value="WAJ29317.1"/>
    <property type="molecule type" value="Genomic_DNA"/>
</dbReference>